<dbReference type="KEGG" id="pfla:Pflav_065840"/>
<name>A0A6F8Y237_9ACTN</name>
<dbReference type="SUPFAM" id="SSF53335">
    <property type="entry name" value="S-adenosyl-L-methionine-dependent methyltransferases"/>
    <property type="match status" value="1"/>
</dbReference>
<reference evidence="1 2" key="1">
    <citation type="submission" date="2020-03" db="EMBL/GenBank/DDBJ databases">
        <title>Whole genome shotgun sequence of Phytohabitans flavus NBRC 107702.</title>
        <authorList>
            <person name="Komaki H."/>
            <person name="Tamura T."/>
        </authorList>
    </citation>
    <scope>NUCLEOTIDE SEQUENCE [LARGE SCALE GENOMIC DNA]</scope>
    <source>
        <strain evidence="1 2">NBRC 107702</strain>
    </source>
</reference>
<gene>
    <name evidence="1" type="ORF">Pflav_065840</name>
</gene>
<accession>A0A6F8Y237</accession>
<dbReference type="InterPro" id="IPR029063">
    <property type="entry name" value="SAM-dependent_MTases_sf"/>
</dbReference>
<evidence type="ECO:0000313" key="2">
    <source>
        <dbReference type="Proteomes" id="UP000502508"/>
    </source>
</evidence>
<protein>
    <recommendedName>
        <fullName evidence="3">Class I SAM-dependent methyltransferase</fullName>
    </recommendedName>
</protein>
<dbReference type="Proteomes" id="UP000502508">
    <property type="component" value="Chromosome"/>
</dbReference>
<sequence length="129" mass="14178">MPARPQGEITRGTTNPNRLRRVDRWIAARLGGTLRDVPDPLVVDLGYGESPVTTVELHSRLTAVRPDVRVVGLEIDPARVAAAAPVAEPRVSRSRAAASSWPACAQWSYAPSTCCASTRRRPWRWPGER</sequence>
<evidence type="ECO:0000313" key="1">
    <source>
        <dbReference type="EMBL" id="BCB80174.1"/>
    </source>
</evidence>
<organism evidence="1 2">
    <name type="scientific">Phytohabitans flavus</name>
    <dbReference type="NCBI Taxonomy" id="1076124"/>
    <lineage>
        <taxon>Bacteria</taxon>
        <taxon>Bacillati</taxon>
        <taxon>Actinomycetota</taxon>
        <taxon>Actinomycetes</taxon>
        <taxon>Micromonosporales</taxon>
        <taxon>Micromonosporaceae</taxon>
    </lineage>
</organism>
<keyword evidence="2" id="KW-1185">Reference proteome</keyword>
<proteinExistence type="predicted"/>
<dbReference type="AlphaFoldDB" id="A0A6F8Y237"/>
<reference evidence="1 2" key="2">
    <citation type="submission" date="2020-03" db="EMBL/GenBank/DDBJ databases">
        <authorList>
            <person name="Ichikawa N."/>
            <person name="Kimura A."/>
            <person name="Kitahashi Y."/>
            <person name="Uohara A."/>
        </authorList>
    </citation>
    <scope>NUCLEOTIDE SEQUENCE [LARGE SCALE GENOMIC DNA]</scope>
    <source>
        <strain evidence="1 2">NBRC 107702</strain>
    </source>
</reference>
<evidence type="ECO:0008006" key="3">
    <source>
        <dbReference type="Google" id="ProtNLM"/>
    </source>
</evidence>
<dbReference type="EMBL" id="AP022870">
    <property type="protein sequence ID" value="BCB80174.1"/>
    <property type="molecule type" value="Genomic_DNA"/>
</dbReference>